<gene>
    <name evidence="1" type="ORF">AT959_14910</name>
</gene>
<organism evidence="1 2">
    <name type="scientific">Dechloromonas denitrificans</name>
    <dbReference type="NCBI Taxonomy" id="281362"/>
    <lineage>
        <taxon>Bacteria</taxon>
        <taxon>Pseudomonadati</taxon>
        <taxon>Pseudomonadota</taxon>
        <taxon>Betaproteobacteria</taxon>
        <taxon>Rhodocyclales</taxon>
        <taxon>Azonexaceae</taxon>
        <taxon>Dechloromonas</taxon>
    </lineage>
</organism>
<dbReference type="Proteomes" id="UP000070186">
    <property type="component" value="Unassembled WGS sequence"/>
</dbReference>
<comment type="caution">
    <text evidence="1">The sequence shown here is derived from an EMBL/GenBank/DDBJ whole genome shotgun (WGS) entry which is preliminary data.</text>
</comment>
<sequence>MATVQTEPTRVTVEMVSRAISASGLKEFSTFDIAEKMGVAEYPVRAAMSWLLKGNEIRKYRTVKRYTAAAHESYWATTYQLVEKGEPADLSVLNRAFGFA</sequence>
<protein>
    <submittedName>
        <fullName evidence="1">Uncharacterized protein</fullName>
    </submittedName>
</protein>
<keyword evidence="2" id="KW-1185">Reference proteome</keyword>
<proteinExistence type="predicted"/>
<evidence type="ECO:0000313" key="2">
    <source>
        <dbReference type="Proteomes" id="UP000070186"/>
    </source>
</evidence>
<reference evidence="1 2" key="1">
    <citation type="submission" date="2015-12" db="EMBL/GenBank/DDBJ databases">
        <title>Nitrous oxide reduction kinetics distinguish bacteria harboring typical versus atypical NosZ.</title>
        <authorList>
            <person name="Yoon S."/>
            <person name="Nissen S."/>
            <person name="Park D."/>
            <person name="Sanford R.A."/>
            <person name="Loeffler F.E."/>
        </authorList>
    </citation>
    <scope>NUCLEOTIDE SEQUENCE [LARGE SCALE GENOMIC DNA]</scope>
    <source>
        <strain evidence="1 2">ATCC BAA-841</strain>
    </source>
</reference>
<dbReference type="STRING" id="281362.AT959_14910"/>
<dbReference type="AlphaFoldDB" id="A0A133XE95"/>
<evidence type="ECO:0000313" key="1">
    <source>
        <dbReference type="EMBL" id="KXB29263.1"/>
    </source>
</evidence>
<dbReference type="RefSeq" id="WP_066884539.1">
    <property type="nucleotide sequence ID" value="NZ_LODL01000035.1"/>
</dbReference>
<accession>A0A133XE95</accession>
<dbReference type="EMBL" id="LODL01000035">
    <property type="protein sequence ID" value="KXB29263.1"/>
    <property type="molecule type" value="Genomic_DNA"/>
</dbReference>
<name>A0A133XE95_9RHOO</name>